<evidence type="ECO:0000259" key="4">
    <source>
        <dbReference type="PROSITE" id="PS01124"/>
    </source>
</evidence>
<sequence>MYRAIQGGCGASHPGAYRMYRPEGLPNYVLLLIRSGGEFEIDGKYYQVQPGYAVIFSPGTPYSYGNPDGEYLDDWLHFEAGEDSRLRELKRVSNRPFPVRDPGGCTALIRQILWETSFAPECCAAQNVDALFTVLINHLVSSCEEGMPESAPDPYREKLQTLRMELKNSIAQRHDIRECAGKLGVSASYFQHLYKDCFGVPFQQDLIRMRVDYTRYILTATDLPMEQVAALCGYAGTVHFYRQFKQVTGTTPAKYRKHPV</sequence>
<dbReference type="PROSITE" id="PS00041">
    <property type="entry name" value="HTH_ARAC_FAMILY_1"/>
    <property type="match status" value="1"/>
</dbReference>
<dbReference type="GO" id="GO:0003700">
    <property type="term" value="F:DNA-binding transcription factor activity"/>
    <property type="evidence" value="ECO:0007669"/>
    <property type="project" value="InterPro"/>
</dbReference>
<keyword evidence="2" id="KW-0238">DNA-binding</keyword>
<proteinExistence type="predicted"/>
<dbReference type="AlphaFoldDB" id="A0A9D1YTA8"/>
<dbReference type="SMART" id="SM00342">
    <property type="entry name" value="HTH_ARAC"/>
    <property type="match status" value="1"/>
</dbReference>
<keyword evidence="1" id="KW-0805">Transcription regulation</keyword>
<dbReference type="SUPFAM" id="SSF46689">
    <property type="entry name" value="Homeodomain-like"/>
    <property type="match status" value="1"/>
</dbReference>
<dbReference type="InterPro" id="IPR018062">
    <property type="entry name" value="HTH_AraC-typ_CS"/>
</dbReference>
<organism evidence="5 6">
    <name type="scientific">Candidatus Eisenbergiella pullistercoris</name>
    <dbReference type="NCBI Taxonomy" id="2838555"/>
    <lineage>
        <taxon>Bacteria</taxon>
        <taxon>Bacillati</taxon>
        <taxon>Bacillota</taxon>
        <taxon>Clostridia</taxon>
        <taxon>Lachnospirales</taxon>
        <taxon>Lachnospiraceae</taxon>
        <taxon>Eisenbergiella</taxon>
    </lineage>
</organism>
<feature type="domain" description="HTH araC/xylS-type" evidence="4">
    <location>
        <begin position="160"/>
        <end position="258"/>
    </location>
</feature>
<dbReference type="Proteomes" id="UP000824007">
    <property type="component" value="Unassembled WGS sequence"/>
</dbReference>
<dbReference type="PANTHER" id="PTHR43280:SF2">
    <property type="entry name" value="HTH-TYPE TRANSCRIPTIONAL REGULATOR EXSA"/>
    <property type="match status" value="1"/>
</dbReference>
<dbReference type="EMBL" id="DXDD01000177">
    <property type="protein sequence ID" value="HIY61866.1"/>
    <property type="molecule type" value="Genomic_DNA"/>
</dbReference>
<accession>A0A9D1YTA8</accession>
<name>A0A9D1YTA8_9FIRM</name>
<keyword evidence="3" id="KW-0804">Transcription</keyword>
<dbReference type="Gene3D" id="2.60.120.280">
    <property type="entry name" value="Regulatory protein AraC"/>
    <property type="match status" value="1"/>
</dbReference>
<dbReference type="InterPro" id="IPR037923">
    <property type="entry name" value="HTH-like"/>
</dbReference>
<evidence type="ECO:0000256" key="2">
    <source>
        <dbReference type="ARBA" id="ARBA00023125"/>
    </source>
</evidence>
<dbReference type="PANTHER" id="PTHR43280">
    <property type="entry name" value="ARAC-FAMILY TRANSCRIPTIONAL REGULATOR"/>
    <property type="match status" value="1"/>
</dbReference>
<dbReference type="InterPro" id="IPR003313">
    <property type="entry name" value="AraC-bd"/>
</dbReference>
<gene>
    <name evidence="5" type="ORF">H9831_14525</name>
</gene>
<dbReference type="Gene3D" id="1.10.10.60">
    <property type="entry name" value="Homeodomain-like"/>
    <property type="match status" value="1"/>
</dbReference>
<protein>
    <submittedName>
        <fullName evidence="5">AraC family transcriptional regulator</fullName>
    </submittedName>
</protein>
<dbReference type="PROSITE" id="PS01124">
    <property type="entry name" value="HTH_ARAC_FAMILY_2"/>
    <property type="match status" value="1"/>
</dbReference>
<dbReference type="GO" id="GO:0043565">
    <property type="term" value="F:sequence-specific DNA binding"/>
    <property type="evidence" value="ECO:0007669"/>
    <property type="project" value="InterPro"/>
</dbReference>
<dbReference type="InterPro" id="IPR018060">
    <property type="entry name" value="HTH_AraC"/>
</dbReference>
<dbReference type="Pfam" id="PF02311">
    <property type="entry name" value="AraC_binding"/>
    <property type="match status" value="1"/>
</dbReference>
<evidence type="ECO:0000256" key="1">
    <source>
        <dbReference type="ARBA" id="ARBA00023015"/>
    </source>
</evidence>
<evidence type="ECO:0000256" key="3">
    <source>
        <dbReference type="ARBA" id="ARBA00023163"/>
    </source>
</evidence>
<evidence type="ECO:0000313" key="5">
    <source>
        <dbReference type="EMBL" id="HIY61866.1"/>
    </source>
</evidence>
<evidence type="ECO:0000313" key="6">
    <source>
        <dbReference type="Proteomes" id="UP000824007"/>
    </source>
</evidence>
<dbReference type="SUPFAM" id="SSF51215">
    <property type="entry name" value="Regulatory protein AraC"/>
    <property type="match status" value="1"/>
</dbReference>
<reference evidence="5" key="1">
    <citation type="journal article" date="2021" name="PeerJ">
        <title>Extensive microbial diversity within the chicken gut microbiome revealed by metagenomics and culture.</title>
        <authorList>
            <person name="Gilroy R."/>
            <person name="Ravi A."/>
            <person name="Getino M."/>
            <person name="Pursley I."/>
            <person name="Horton D.L."/>
            <person name="Alikhan N.F."/>
            <person name="Baker D."/>
            <person name="Gharbi K."/>
            <person name="Hall N."/>
            <person name="Watson M."/>
            <person name="Adriaenssens E.M."/>
            <person name="Foster-Nyarko E."/>
            <person name="Jarju S."/>
            <person name="Secka A."/>
            <person name="Antonio M."/>
            <person name="Oren A."/>
            <person name="Chaudhuri R.R."/>
            <person name="La Ragione R."/>
            <person name="Hildebrand F."/>
            <person name="Pallen M.J."/>
        </authorList>
    </citation>
    <scope>NUCLEOTIDE SEQUENCE</scope>
    <source>
        <strain evidence="5">ChiSxjej3B15-24422</strain>
    </source>
</reference>
<comment type="caution">
    <text evidence="5">The sequence shown here is derived from an EMBL/GenBank/DDBJ whole genome shotgun (WGS) entry which is preliminary data.</text>
</comment>
<reference evidence="5" key="2">
    <citation type="submission" date="2021-04" db="EMBL/GenBank/DDBJ databases">
        <authorList>
            <person name="Gilroy R."/>
        </authorList>
    </citation>
    <scope>NUCLEOTIDE SEQUENCE</scope>
    <source>
        <strain evidence="5">ChiSxjej3B15-24422</strain>
    </source>
</reference>
<dbReference type="Pfam" id="PF12833">
    <property type="entry name" value="HTH_18"/>
    <property type="match status" value="1"/>
</dbReference>
<dbReference type="InterPro" id="IPR009057">
    <property type="entry name" value="Homeodomain-like_sf"/>
</dbReference>